<keyword evidence="2" id="KW-1185">Reference proteome</keyword>
<sequence length="100" mass="10826">MAQVPVTDRTDIENRRFNSLTIPGLAIMQRDVSAVFWIDVPKGCGPKTANVILEEKGIALSLVVALGSKGEITVVTDCFGFQKTVTHNENTINGDAVWPV</sequence>
<evidence type="ECO:0000313" key="2">
    <source>
        <dbReference type="Proteomes" id="UP000325440"/>
    </source>
</evidence>
<dbReference type="Proteomes" id="UP000325440">
    <property type="component" value="Unassembled WGS sequence"/>
</dbReference>
<evidence type="ECO:0000313" key="1">
    <source>
        <dbReference type="EMBL" id="VVC25698.1"/>
    </source>
</evidence>
<proteinExistence type="predicted"/>
<dbReference type="EMBL" id="CABPRJ010000017">
    <property type="protein sequence ID" value="VVC25698.1"/>
    <property type="molecule type" value="Genomic_DNA"/>
</dbReference>
<organism evidence="1 2">
    <name type="scientific">Cinara cedri</name>
    <dbReference type="NCBI Taxonomy" id="506608"/>
    <lineage>
        <taxon>Eukaryota</taxon>
        <taxon>Metazoa</taxon>
        <taxon>Ecdysozoa</taxon>
        <taxon>Arthropoda</taxon>
        <taxon>Hexapoda</taxon>
        <taxon>Insecta</taxon>
        <taxon>Pterygota</taxon>
        <taxon>Neoptera</taxon>
        <taxon>Paraneoptera</taxon>
        <taxon>Hemiptera</taxon>
        <taxon>Sternorrhyncha</taxon>
        <taxon>Aphidomorpha</taxon>
        <taxon>Aphidoidea</taxon>
        <taxon>Aphididae</taxon>
        <taxon>Lachninae</taxon>
        <taxon>Cinara</taxon>
    </lineage>
</organism>
<accession>A0A5E4M3I4</accession>
<name>A0A5E4M3I4_9HEMI</name>
<reference evidence="1 2" key="1">
    <citation type="submission" date="2019-08" db="EMBL/GenBank/DDBJ databases">
        <authorList>
            <person name="Alioto T."/>
            <person name="Alioto T."/>
            <person name="Gomez Garrido J."/>
        </authorList>
    </citation>
    <scope>NUCLEOTIDE SEQUENCE [LARGE SCALE GENOMIC DNA]</scope>
</reference>
<protein>
    <submittedName>
        <fullName evidence="1">Uncharacterized protein</fullName>
    </submittedName>
</protein>
<gene>
    <name evidence="1" type="ORF">CINCED_3A000473</name>
</gene>
<dbReference type="AlphaFoldDB" id="A0A5E4M3I4"/>